<name>A0A9D3ZLM6_9ROSI</name>
<organism evidence="1 2">
    <name type="scientific">Gossypium stocksii</name>
    <dbReference type="NCBI Taxonomy" id="47602"/>
    <lineage>
        <taxon>Eukaryota</taxon>
        <taxon>Viridiplantae</taxon>
        <taxon>Streptophyta</taxon>
        <taxon>Embryophyta</taxon>
        <taxon>Tracheophyta</taxon>
        <taxon>Spermatophyta</taxon>
        <taxon>Magnoliopsida</taxon>
        <taxon>eudicotyledons</taxon>
        <taxon>Gunneridae</taxon>
        <taxon>Pentapetalae</taxon>
        <taxon>rosids</taxon>
        <taxon>malvids</taxon>
        <taxon>Malvales</taxon>
        <taxon>Malvaceae</taxon>
        <taxon>Malvoideae</taxon>
        <taxon>Gossypium</taxon>
    </lineage>
</organism>
<dbReference type="AlphaFoldDB" id="A0A9D3ZLM6"/>
<evidence type="ECO:0000313" key="2">
    <source>
        <dbReference type="Proteomes" id="UP000828251"/>
    </source>
</evidence>
<accession>A0A9D3ZLM6</accession>
<evidence type="ECO:0000313" key="1">
    <source>
        <dbReference type="EMBL" id="KAH1046415.1"/>
    </source>
</evidence>
<dbReference type="EMBL" id="JAIQCV010000011">
    <property type="protein sequence ID" value="KAH1046415.1"/>
    <property type="molecule type" value="Genomic_DNA"/>
</dbReference>
<comment type="caution">
    <text evidence="1">The sequence shown here is derived from an EMBL/GenBank/DDBJ whole genome shotgun (WGS) entry which is preliminary data.</text>
</comment>
<proteinExistence type="predicted"/>
<gene>
    <name evidence="1" type="ORF">J1N35_037199</name>
</gene>
<sequence>MQQRIDARLKDFQEAIKTEVHFRVRSELHSELHSFFEQCFGQTSPTTVTRLVFNKENGTLGESPLRFPPKKHLVMSPMSDLRHIGVFSRAGSLDAGSTFFEWIVQILIGVISKVGGLSLNSTSKLRGWEIM</sequence>
<keyword evidence="2" id="KW-1185">Reference proteome</keyword>
<dbReference type="Proteomes" id="UP000828251">
    <property type="component" value="Unassembled WGS sequence"/>
</dbReference>
<reference evidence="1 2" key="1">
    <citation type="journal article" date="2021" name="Plant Biotechnol. J.">
        <title>Multi-omics assisted identification of the key and species-specific regulatory components of drought-tolerant mechanisms in Gossypium stocksii.</title>
        <authorList>
            <person name="Yu D."/>
            <person name="Ke L."/>
            <person name="Zhang D."/>
            <person name="Wu Y."/>
            <person name="Sun Y."/>
            <person name="Mei J."/>
            <person name="Sun J."/>
            <person name="Sun Y."/>
        </authorList>
    </citation>
    <scope>NUCLEOTIDE SEQUENCE [LARGE SCALE GENOMIC DNA]</scope>
    <source>
        <strain evidence="2">cv. E1</strain>
        <tissue evidence="1">Leaf</tissue>
    </source>
</reference>
<protein>
    <submittedName>
        <fullName evidence="1">Uncharacterized protein</fullName>
    </submittedName>
</protein>